<protein>
    <submittedName>
        <fullName evidence="1">Phage portal protein, PBSX family</fullName>
    </submittedName>
</protein>
<name>A0A8B4S7Y9_COMTE</name>
<reference evidence="1 2" key="1">
    <citation type="submission" date="2018-06" db="EMBL/GenBank/DDBJ databases">
        <authorList>
            <consortium name="Pathogen Informatics"/>
            <person name="Doyle S."/>
        </authorList>
    </citation>
    <scope>NUCLEOTIDE SEQUENCE [LARGE SCALE GENOMIC DNA]</scope>
    <source>
        <strain evidence="1 2">NCTC10698</strain>
    </source>
</reference>
<dbReference type="RefSeq" id="WP_003078712.1">
    <property type="nucleotide sequence ID" value="NZ_BBJZ01000018.1"/>
</dbReference>
<evidence type="ECO:0000313" key="2">
    <source>
        <dbReference type="Proteomes" id="UP000255070"/>
    </source>
</evidence>
<evidence type="ECO:0000313" key="1">
    <source>
        <dbReference type="EMBL" id="SUY79101.1"/>
    </source>
</evidence>
<dbReference type="Proteomes" id="UP000255070">
    <property type="component" value="Unassembled WGS sequence"/>
</dbReference>
<organism evidence="1 2">
    <name type="scientific">Comamonas testosteroni</name>
    <name type="common">Pseudomonas testosteroni</name>
    <dbReference type="NCBI Taxonomy" id="285"/>
    <lineage>
        <taxon>Bacteria</taxon>
        <taxon>Pseudomonadati</taxon>
        <taxon>Pseudomonadota</taxon>
        <taxon>Betaproteobacteria</taxon>
        <taxon>Burkholderiales</taxon>
        <taxon>Comamonadaceae</taxon>
        <taxon>Comamonas</taxon>
    </lineage>
</organism>
<proteinExistence type="predicted"/>
<gene>
    <name evidence="1" type="ORF">NCTC10698_04032</name>
</gene>
<sequence length="129" mass="14377">MILKVRALCPCARPEDLKLISVNEIVAKDDFSVIRKAREANVLAAYPVPSGLQGIIPNITGRLGNASQSLDVFYKNEVTPLQELCETFKEWAGWGIVRWLSYEANSSWPLHSIQRYWEGESGNGGTTPK</sequence>
<dbReference type="AlphaFoldDB" id="A0A8B4S7Y9"/>
<dbReference type="EMBL" id="UFXL01000001">
    <property type="protein sequence ID" value="SUY79101.1"/>
    <property type="molecule type" value="Genomic_DNA"/>
</dbReference>
<keyword evidence="2" id="KW-1185">Reference proteome</keyword>
<accession>A0A8B4S7Y9</accession>
<dbReference type="GeneID" id="63997864"/>
<comment type="caution">
    <text evidence="1">The sequence shown here is derived from an EMBL/GenBank/DDBJ whole genome shotgun (WGS) entry which is preliminary data.</text>
</comment>